<evidence type="ECO:0000256" key="6">
    <source>
        <dbReference type="ARBA" id="ARBA00031424"/>
    </source>
</evidence>
<sequence length="186" mass="21471">MAIEFDIQESKKLKGVYIITPSKFKDLRGEIWSAYSSEAILKLLPNGLNFVLDKFTLSKPNVLRGIHGDHKSWKLVTCVTGEIHQVVVDCQKESPTYLQYEKFIINSDNQKLILIPPRFGNAQYVSSKCDSMYYYKWAYEGEYVDASDQFTFAWNDPRIAIDWPTNTPILSNRDIEAMTQDHTKGF</sequence>
<dbReference type="PANTHER" id="PTHR21047">
    <property type="entry name" value="DTDP-6-DEOXY-D-GLUCOSE-3,5 EPIMERASE"/>
    <property type="match status" value="1"/>
</dbReference>
<evidence type="ECO:0000313" key="8">
    <source>
        <dbReference type="EMBL" id="ARQ98450.1"/>
    </source>
</evidence>
<protein>
    <recommendedName>
        <fullName evidence="4">dTDP-4-dehydrorhamnose 3,5-epimerase</fullName>
        <ecNumber evidence="3">5.1.3.13</ecNumber>
    </recommendedName>
    <alternativeName>
        <fullName evidence="6">Thymidine diphospho-4-keto-rhamnose 3,5-epimerase</fullName>
    </alternativeName>
    <alternativeName>
        <fullName evidence="5">dTDP-4-keto-6-deoxyglucose 3,5-epimerase</fullName>
    </alternativeName>
    <alternativeName>
        <fullName evidence="7">dTDP-6-deoxy-D-xylo-4-hexulose 3,5-epimerase</fullName>
    </alternativeName>
</protein>
<dbReference type="OrthoDB" id="9800680at2"/>
<dbReference type="GO" id="GO:0005829">
    <property type="term" value="C:cytosol"/>
    <property type="evidence" value="ECO:0007669"/>
    <property type="project" value="TreeGrafter"/>
</dbReference>
<evidence type="ECO:0000313" key="9">
    <source>
        <dbReference type="Proteomes" id="UP000194309"/>
    </source>
</evidence>
<accession>A0A1X9SQF9</accession>
<proteinExistence type="predicted"/>
<evidence type="ECO:0000256" key="4">
    <source>
        <dbReference type="ARBA" id="ARBA00019595"/>
    </source>
</evidence>
<dbReference type="PANTHER" id="PTHR21047:SF2">
    <property type="entry name" value="THYMIDINE DIPHOSPHO-4-KETO-RHAMNOSE 3,5-EPIMERASE"/>
    <property type="match status" value="1"/>
</dbReference>
<reference evidence="8 9" key="1">
    <citation type="journal article" date="2017" name="Genome Biol. Evol.">
        <title>Comparative Genomic Analysis Identifies a Campylobacter Clade Deficient in Selenium Metabolism.</title>
        <authorList>
            <person name="Miller W.G."/>
            <person name="Yee E."/>
            <person name="Lopes B.S."/>
            <person name="Chapman M.H."/>
            <person name="Huynh S."/>
            <person name="Bono J.L."/>
            <person name="Parker C.T."/>
            <person name="Strachan N.J.C."/>
            <person name="Forbes K.J."/>
        </authorList>
    </citation>
    <scope>NUCLEOTIDE SEQUENCE [LARGE SCALE GENOMIC DNA]</scope>
    <source>
        <strain evidence="8 9">NCTC 13003</strain>
    </source>
</reference>
<organism evidence="8 9">
    <name type="scientific">Campylobacter devanensis</name>
    <dbReference type="NCBI Taxonomy" id="3161138"/>
    <lineage>
        <taxon>Bacteria</taxon>
        <taxon>Pseudomonadati</taxon>
        <taxon>Campylobacterota</taxon>
        <taxon>Epsilonproteobacteria</taxon>
        <taxon>Campylobacterales</taxon>
        <taxon>Campylobacteraceae</taxon>
        <taxon>Campylobacter</taxon>
    </lineage>
</organism>
<evidence type="ECO:0000256" key="7">
    <source>
        <dbReference type="ARBA" id="ARBA00033311"/>
    </source>
</evidence>
<dbReference type="Pfam" id="PF00908">
    <property type="entry name" value="dTDP_sugar_isom"/>
    <property type="match status" value="1"/>
</dbReference>
<comment type="function">
    <text evidence="2">Catalyzes the epimerization of the C3' and C5'positions of dTDP-6-deoxy-D-xylo-4-hexulose, forming dTDP-6-deoxy-L-lyxo-4-hexulose.</text>
</comment>
<evidence type="ECO:0000256" key="1">
    <source>
        <dbReference type="ARBA" id="ARBA00001298"/>
    </source>
</evidence>
<dbReference type="EMBL" id="CP018788">
    <property type="protein sequence ID" value="ARQ98450.1"/>
    <property type="molecule type" value="Genomic_DNA"/>
</dbReference>
<dbReference type="SUPFAM" id="SSF51182">
    <property type="entry name" value="RmlC-like cupins"/>
    <property type="match status" value="1"/>
</dbReference>
<evidence type="ECO:0000256" key="3">
    <source>
        <dbReference type="ARBA" id="ARBA00012098"/>
    </source>
</evidence>
<dbReference type="EC" id="5.1.3.13" evidence="3"/>
<dbReference type="InterPro" id="IPR000888">
    <property type="entry name" value="RmlC-like"/>
</dbReference>
<comment type="catalytic activity">
    <reaction evidence="1">
        <text>dTDP-4-dehydro-6-deoxy-alpha-D-glucose = dTDP-4-dehydro-beta-L-rhamnose</text>
        <dbReference type="Rhea" id="RHEA:16969"/>
        <dbReference type="ChEBI" id="CHEBI:57649"/>
        <dbReference type="ChEBI" id="CHEBI:62830"/>
        <dbReference type="EC" id="5.1.3.13"/>
    </reaction>
</comment>
<dbReference type="AlphaFoldDB" id="A0A1X9SQF9"/>
<name>A0A1X9SQF9_9BACT</name>
<evidence type="ECO:0000256" key="5">
    <source>
        <dbReference type="ARBA" id="ARBA00029758"/>
    </source>
</evidence>
<evidence type="ECO:0000256" key="2">
    <source>
        <dbReference type="ARBA" id="ARBA00001997"/>
    </source>
</evidence>
<accession>A0A381D6S5</accession>
<dbReference type="InterPro" id="IPR014710">
    <property type="entry name" value="RmlC-like_jellyroll"/>
</dbReference>
<keyword evidence="9" id="KW-1185">Reference proteome</keyword>
<dbReference type="Proteomes" id="UP000194309">
    <property type="component" value="Chromosome"/>
</dbReference>
<dbReference type="Gene3D" id="2.60.120.10">
    <property type="entry name" value="Jelly Rolls"/>
    <property type="match status" value="1"/>
</dbReference>
<dbReference type="GO" id="GO:0000271">
    <property type="term" value="P:polysaccharide biosynthetic process"/>
    <property type="evidence" value="ECO:0007669"/>
    <property type="project" value="TreeGrafter"/>
</dbReference>
<dbReference type="RefSeq" id="WP_086251207.1">
    <property type="nucleotide sequence ID" value="NZ_MJBG01000011.1"/>
</dbReference>
<dbReference type="GO" id="GO:0008830">
    <property type="term" value="F:dTDP-4-dehydrorhamnose 3,5-epimerase activity"/>
    <property type="evidence" value="ECO:0007669"/>
    <property type="project" value="UniProtKB-EC"/>
</dbReference>
<gene>
    <name evidence="8" type="ORF">CIGN_0122</name>
</gene>
<dbReference type="STRING" id="1660064.CIGN_0122"/>
<dbReference type="InterPro" id="IPR011051">
    <property type="entry name" value="RmlC_Cupin_sf"/>
</dbReference>
<dbReference type="KEGG" id="cdev:CIGN_0122"/>